<sequence length="1214" mass="137991">MTNHPDGIQPPFFCKTREVPTAAAQHIPQELLLIIFAYLAEDLDQSLEVPPYTVGHVSRLWRAATLSVPELWCTLPVISMAERTSPSVYAVEAYIGRLPPESPISFSAVDPHFYDHPALLHLLEYRERWNKVYLELCPSFICGLRDATFKYLPKLFRRLRVPHLSFPRLRTLKLKIAPERSFRGQVARFLEFDILNIRADHCNYNLVTFGACPQLTDVEIECHDPDCCWIPLPWQQLRRYAVTSKGVPAMWNLLHSCSEELEHLTYIVQKSVNLLANQVIFKNLKHLDYRVYSRNRYHWPFLGCLILPALKTLRVCDYADNVIPEMSALILRSGCNLTRLSFHIQTLKPGEMVLFLRQTPSITELDCNCIPLADLGAFYATESDTCIVPCLRSLTVHCLRADTMTQMLAKMIRFRSGSDRLLPHVGQLTTSRLVFPTSEHSVDALGLLEGWPIPDDAQTQRLRSLAISLNSELAICSNCRRNQPAARQNVNPLFINEILTTIEGETEAVSDEGLCIMISGIHISIYRMLAIKILSNEVRMEQDVAQDEEDSEDAHHDPSWTRDAVEHSVVETDFIEQTAQERTRRKSECLSNDKPACESVMTNDPGVTQPPLFCKTREGPTAAAQHIPQELLLIIFAYLAEDLDPSLEMPPYTVGHVSRQWRAATVGVPELWCTLPVISMAERTSPSVHAVEAYIRKLPPESSISFSAVNPRFYDHPALAHLMTYRQRWQKVHLELCPSFIGGLRDATFELQPQLRRCIDDPCLPLPRLRTLKLKIVPEPSFRGQVAAILGADPCCYDLLTFSGQSCPQLTNVEIECLDPHSYTIYLPWVQLKRYATITKGTPVMWTLLRIHVCSEWLEDFTYIFQASTFVNLHAAEVIFKNLKRLDYRVNSTSWYHCPFLGCLILPALQTLRVRDYADNVISEMSALILRSGCNLTKVSFHTRALKPGELVLFLRQTLSIMELDCNCIPLADLDAFYATESDSRLVPCLRSLTVHCPRADLRTRELAKVIRFRSDADRLLQHMDQLSHSRLVFPTSEDCVDALALLEGWPVSDDTQSRKLKTLAVSLISKLATWHTHKQKQPAGRQTLKASQILSGIDKILTAIERETSAVNNVRVCIMISGIHISVYRLLSMDTEDTLCDRFQLFARGKRLLALWAPLLSQDRGWVQEGNHSLLYAKASDGDGEVTQAEFLFGKVQSIPDNELLWYQQNPFR</sequence>
<feature type="region of interest" description="Disordered" evidence="1">
    <location>
        <begin position="543"/>
        <end position="563"/>
    </location>
</feature>
<proteinExistence type="predicted"/>
<feature type="compositionally biased region" description="Basic and acidic residues" evidence="1">
    <location>
        <begin position="553"/>
        <end position="563"/>
    </location>
</feature>
<dbReference type="EMBL" id="NHYE01001297">
    <property type="protein sequence ID" value="PPQ97030.1"/>
    <property type="molecule type" value="Genomic_DNA"/>
</dbReference>
<evidence type="ECO:0000313" key="3">
    <source>
        <dbReference type="Proteomes" id="UP000284706"/>
    </source>
</evidence>
<protein>
    <submittedName>
        <fullName evidence="2">Uncharacterized protein</fullName>
    </submittedName>
</protein>
<evidence type="ECO:0000313" key="2">
    <source>
        <dbReference type="EMBL" id="PPQ97030.1"/>
    </source>
</evidence>
<dbReference type="OrthoDB" id="3246221at2759"/>
<dbReference type="AlphaFoldDB" id="A0A409Y1Z0"/>
<dbReference type="InParanoid" id="A0A409Y1Z0"/>
<dbReference type="PANTHER" id="PTHR32212:SF234">
    <property type="entry name" value="F-BOX_LRR-REPEAT PROTEIN 13-LIKE"/>
    <property type="match status" value="1"/>
</dbReference>
<dbReference type="Gene3D" id="3.80.10.10">
    <property type="entry name" value="Ribonuclease Inhibitor"/>
    <property type="match status" value="1"/>
</dbReference>
<evidence type="ECO:0000256" key="1">
    <source>
        <dbReference type="SAM" id="MobiDB-lite"/>
    </source>
</evidence>
<dbReference type="Proteomes" id="UP000284706">
    <property type="component" value="Unassembled WGS sequence"/>
</dbReference>
<accession>A0A409Y1Z0</accession>
<reference evidence="2 3" key="1">
    <citation type="journal article" date="2018" name="Evol. Lett.">
        <title>Horizontal gene cluster transfer increased hallucinogenic mushroom diversity.</title>
        <authorList>
            <person name="Reynolds H.T."/>
            <person name="Vijayakumar V."/>
            <person name="Gluck-Thaler E."/>
            <person name="Korotkin H.B."/>
            <person name="Matheny P.B."/>
            <person name="Slot J.C."/>
        </authorList>
    </citation>
    <scope>NUCLEOTIDE SEQUENCE [LARGE SCALE GENOMIC DNA]</scope>
    <source>
        <strain evidence="2 3">SRW20</strain>
    </source>
</reference>
<dbReference type="InterPro" id="IPR032675">
    <property type="entry name" value="LRR_dom_sf"/>
</dbReference>
<comment type="caution">
    <text evidence="2">The sequence shown here is derived from an EMBL/GenBank/DDBJ whole genome shotgun (WGS) entry which is preliminary data.</text>
</comment>
<dbReference type="STRING" id="231916.A0A409Y1Z0"/>
<organism evidence="2 3">
    <name type="scientific">Gymnopilus dilepis</name>
    <dbReference type="NCBI Taxonomy" id="231916"/>
    <lineage>
        <taxon>Eukaryota</taxon>
        <taxon>Fungi</taxon>
        <taxon>Dikarya</taxon>
        <taxon>Basidiomycota</taxon>
        <taxon>Agaricomycotina</taxon>
        <taxon>Agaricomycetes</taxon>
        <taxon>Agaricomycetidae</taxon>
        <taxon>Agaricales</taxon>
        <taxon>Agaricineae</taxon>
        <taxon>Hymenogastraceae</taxon>
        <taxon>Gymnopilus</taxon>
    </lineage>
</organism>
<name>A0A409Y1Z0_9AGAR</name>
<gene>
    <name evidence="2" type="ORF">CVT26_001288</name>
</gene>
<keyword evidence="3" id="KW-1185">Reference proteome</keyword>
<dbReference type="PANTHER" id="PTHR32212">
    <property type="entry name" value="CYCLIN-LIKE F-BOX"/>
    <property type="match status" value="1"/>
</dbReference>